<organism evidence="1 2">
    <name type="scientific">Armillaria gallica</name>
    <name type="common">Bulbous honey fungus</name>
    <name type="synonym">Armillaria bulbosa</name>
    <dbReference type="NCBI Taxonomy" id="47427"/>
    <lineage>
        <taxon>Eukaryota</taxon>
        <taxon>Fungi</taxon>
        <taxon>Dikarya</taxon>
        <taxon>Basidiomycota</taxon>
        <taxon>Agaricomycotina</taxon>
        <taxon>Agaricomycetes</taxon>
        <taxon>Agaricomycetidae</taxon>
        <taxon>Agaricales</taxon>
        <taxon>Marasmiineae</taxon>
        <taxon>Physalacriaceae</taxon>
        <taxon>Armillaria</taxon>
    </lineage>
</organism>
<dbReference type="AlphaFoldDB" id="A0A2H3DH62"/>
<name>A0A2H3DH62_ARMGA</name>
<evidence type="ECO:0000313" key="1">
    <source>
        <dbReference type="EMBL" id="PBK86796.1"/>
    </source>
</evidence>
<dbReference type="EMBL" id="KZ293682">
    <property type="protein sequence ID" value="PBK86796.1"/>
    <property type="molecule type" value="Genomic_DNA"/>
</dbReference>
<proteinExistence type="predicted"/>
<reference evidence="2" key="1">
    <citation type="journal article" date="2017" name="Nat. Ecol. Evol.">
        <title>Genome expansion and lineage-specific genetic innovations in the forest pathogenic fungi Armillaria.</title>
        <authorList>
            <person name="Sipos G."/>
            <person name="Prasanna A.N."/>
            <person name="Walter M.C."/>
            <person name="O'Connor E."/>
            <person name="Balint B."/>
            <person name="Krizsan K."/>
            <person name="Kiss B."/>
            <person name="Hess J."/>
            <person name="Varga T."/>
            <person name="Slot J."/>
            <person name="Riley R."/>
            <person name="Boka B."/>
            <person name="Rigling D."/>
            <person name="Barry K."/>
            <person name="Lee J."/>
            <person name="Mihaltcheva S."/>
            <person name="LaButti K."/>
            <person name="Lipzen A."/>
            <person name="Waldron R."/>
            <person name="Moloney N.M."/>
            <person name="Sperisen C."/>
            <person name="Kredics L."/>
            <person name="Vagvoelgyi C."/>
            <person name="Patrignani A."/>
            <person name="Fitzpatrick D."/>
            <person name="Nagy I."/>
            <person name="Doyle S."/>
            <person name="Anderson J.B."/>
            <person name="Grigoriev I.V."/>
            <person name="Gueldener U."/>
            <person name="Muensterkoetter M."/>
            <person name="Nagy L.G."/>
        </authorList>
    </citation>
    <scope>NUCLEOTIDE SEQUENCE [LARGE SCALE GENOMIC DNA]</scope>
    <source>
        <strain evidence="2">Ar21-2</strain>
    </source>
</reference>
<keyword evidence="2" id="KW-1185">Reference proteome</keyword>
<gene>
    <name evidence="1" type="ORF">ARMGADRAFT_480182</name>
</gene>
<protein>
    <submittedName>
        <fullName evidence="1">Uncharacterized protein</fullName>
    </submittedName>
</protein>
<dbReference type="Proteomes" id="UP000217790">
    <property type="component" value="Unassembled WGS sequence"/>
</dbReference>
<evidence type="ECO:0000313" key="2">
    <source>
        <dbReference type="Proteomes" id="UP000217790"/>
    </source>
</evidence>
<dbReference type="InParanoid" id="A0A2H3DH62"/>
<accession>A0A2H3DH62</accession>
<sequence length="151" mass="17250">MWSIAGQPRVGTRDFAWSSTIILMDCRSAVVCRKIPRRKKGYEAVFNWLRDIYMHNRRPCTRLQDQRHPDVSNAQNWCMRLDPDLVPAPGTQDSASSCSTAAIIGSEWWTAYREKRVNTGCGFVVYNNDDCCLRSLLTRKRVVNAGILIVP</sequence>